<dbReference type="Proteomes" id="UP000019376">
    <property type="component" value="Unassembled WGS sequence"/>
</dbReference>
<dbReference type="HOGENOM" id="CLU_3435074_0_0_1"/>
<gene>
    <name evidence="1" type="ORF">PDE_06374</name>
</gene>
<name>S7ZM67_PENO1</name>
<organism evidence="1 2">
    <name type="scientific">Penicillium oxalicum (strain 114-2 / CGMCC 5302)</name>
    <name type="common">Penicillium decumbens</name>
    <dbReference type="NCBI Taxonomy" id="933388"/>
    <lineage>
        <taxon>Eukaryota</taxon>
        <taxon>Fungi</taxon>
        <taxon>Dikarya</taxon>
        <taxon>Ascomycota</taxon>
        <taxon>Pezizomycotina</taxon>
        <taxon>Eurotiomycetes</taxon>
        <taxon>Eurotiomycetidae</taxon>
        <taxon>Eurotiales</taxon>
        <taxon>Aspergillaceae</taxon>
        <taxon>Penicillium</taxon>
    </lineage>
</organism>
<evidence type="ECO:0000313" key="2">
    <source>
        <dbReference type="Proteomes" id="UP000019376"/>
    </source>
</evidence>
<proteinExistence type="predicted"/>
<protein>
    <submittedName>
        <fullName evidence="1">Uncharacterized protein</fullName>
    </submittedName>
</protein>
<accession>S7ZM67</accession>
<keyword evidence="2" id="KW-1185">Reference proteome</keyword>
<reference evidence="1 2" key="1">
    <citation type="journal article" date="2013" name="PLoS ONE">
        <title>Genomic and secretomic analyses reveal unique features of the lignocellulolytic enzyme system of Penicillium decumbens.</title>
        <authorList>
            <person name="Liu G."/>
            <person name="Zhang L."/>
            <person name="Wei X."/>
            <person name="Zou G."/>
            <person name="Qin Y."/>
            <person name="Ma L."/>
            <person name="Li J."/>
            <person name="Zheng H."/>
            <person name="Wang S."/>
            <person name="Wang C."/>
            <person name="Xun L."/>
            <person name="Zhao G.-P."/>
            <person name="Zhou Z."/>
            <person name="Qu Y."/>
        </authorList>
    </citation>
    <scope>NUCLEOTIDE SEQUENCE [LARGE SCALE GENOMIC DNA]</scope>
    <source>
        <strain evidence="2">114-2 / CGMCC 5302</strain>
    </source>
</reference>
<sequence length="14" mass="1600">MSMGAAQLLEYWEA</sequence>
<evidence type="ECO:0000313" key="1">
    <source>
        <dbReference type="EMBL" id="EPS31419.1"/>
    </source>
</evidence>
<dbReference type="EMBL" id="KB644413">
    <property type="protein sequence ID" value="EPS31419.1"/>
    <property type="molecule type" value="Genomic_DNA"/>
</dbReference>